<dbReference type="InParanoid" id="A0A061FL67"/>
<dbReference type="GO" id="GO:0048367">
    <property type="term" value="P:shoot system development"/>
    <property type="evidence" value="ECO:0007669"/>
    <property type="project" value="InterPro"/>
</dbReference>
<keyword evidence="2" id="KW-1185">Reference proteome</keyword>
<sequence length="254" mass="28519">MDALIITMKSNFHARSNSLPSKSQPLVADVEDQLRRFRASEATFSSPSVLCQNLSALKDLYECADNLLQLQLAQKAFSNELHDKCVEDMLDGSLRVLDICSLSKDALSQIKGCLQDLESSFRRRTGCESSLANEIRKYFISRKQVSKIVCKCFGNMKRMQKRNAAIPENDHDFVAVVSVLKEVEAVSKLIQSKRLSCEIEDKEDKINHTLEALIKNKSSKSIDVTQVQKALKDLEAFDSIIQELEGDWSVSLGV</sequence>
<evidence type="ECO:0000313" key="1">
    <source>
        <dbReference type="EMBL" id="EOY15209.1"/>
    </source>
</evidence>
<dbReference type="STRING" id="3641.A0A061FL67"/>
<reference evidence="1 2" key="1">
    <citation type="journal article" date="2013" name="Genome Biol.">
        <title>The genome sequence of the most widely cultivated cacao type and its use to identify candidate genes regulating pod color.</title>
        <authorList>
            <person name="Motamayor J.C."/>
            <person name="Mockaitis K."/>
            <person name="Schmutz J."/>
            <person name="Haiminen N."/>
            <person name="Iii D.L."/>
            <person name="Cornejo O."/>
            <person name="Findley S.D."/>
            <person name="Zheng P."/>
            <person name="Utro F."/>
            <person name="Royaert S."/>
            <person name="Saski C."/>
            <person name="Jenkins J."/>
            <person name="Podicheti R."/>
            <person name="Zhao M."/>
            <person name="Scheffler B.E."/>
            <person name="Stack J.C."/>
            <person name="Feltus F.A."/>
            <person name="Mustiga G.M."/>
            <person name="Amores F."/>
            <person name="Phillips W."/>
            <person name="Marelli J.P."/>
            <person name="May G.D."/>
            <person name="Shapiro H."/>
            <person name="Ma J."/>
            <person name="Bustamante C.D."/>
            <person name="Schnell R.J."/>
            <person name="Main D."/>
            <person name="Gilbert D."/>
            <person name="Parida L."/>
            <person name="Kuhn D.N."/>
        </authorList>
    </citation>
    <scope>NUCLEOTIDE SEQUENCE [LARGE SCALE GENOMIC DNA]</scope>
    <source>
        <strain evidence="2">cv. Matina 1-6</strain>
    </source>
</reference>
<dbReference type="HOGENOM" id="CLU_017798_1_1_1"/>
<gene>
    <name evidence="1" type="ORF">TCM_034354</name>
</gene>
<dbReference type="InterPro" id="IPR004320">
    <property type="entry name" value="BPS1_pln"/>
</dbReference>
<dbReference type="eggNOG" id="ENOG502QUY1">
    <property type="taxonomic scope" value="Eukaryota"/>
</dbReference>
<dbReference type="AlphaFoldDB" id="A0A061FL67"/>
<accession>A0A061FL67</accession>
<dbReference type="PANTHER" id="PTHR33070:SF129">
    <property type="entry name" value="DUF241 DOMAIN PROTEIN"/>
    <property type="match status" value="1"/>
</dbReference>
<protein>
    <submittedName>
        <fullName evidence="1">Uncharacterized protein</fullName>
    </submittedName>
</protein>
<evidence type="ECO:0000313" key="2">
    <source>
        <dbReference type="Proteomes" id="UP000026915"/>
    </source>
</evidence>
<dbReference type="Gramene" id="EOY15209">
    <property type="protein sequence ID" value="EOY15209"/>
    <property type="gene ID" value="TCM_034354"/>
</dbReference>
<organism evidence="1 2">
    <name type="scientific">Theobroma cacao</name>
    <name type="common">Cacao</name>
    <name type="synonym">Cocoa</name>
    <dbReference type="NCBI Taxonomy" id="3641"/>
    <lineage>
        <taxon>Eukaryota</taxon>
        <taxon>Viridiplantae</taxon>
        <taxon>Streptophyta</taxon>
        <taxon>Embryophyta</taxon>
        <taxon>Tracheophyta</taxon>
        <taxon>Spermatophyta</taxon>
        <taxon>Magnoliopsida</taxon>
        <taxon>eudicotyledons</taxon>
        <taxon>Gunneridae</taxon>
        <taxon>Pentapetalae</taxon>
        <taxon>rosids</taxon>
        <taxon>malvids</taxon>
        <taxon>Malvales</taxon>
        <taxon>Malvaceae</taxon>
        <taxon>Byttnerioideae</taxon>
        <taxon>Theobroma</taxon>
    </lineage>
</organism>
<dbReference type="GO" id="GO:0048364">
    <property type="term" value="P:root development"/>
    <property type="evidence" value="ECO:0007669"/>
    <property type="project" value="InterPro"/>
</dbReference>
<name>A0A061FL67_THECC</name>
<proteinExistence type="predicted"/>
<dbReference type="Pfam" id="PF03087">
    <property type="entry name" value="BPS1"/>
    <property type="match status" value="1"/>
</dbReference>
<dbReference type="OMA" id="MYEYDMK"/>
<dbReference type="PANTHER" id="PTHR33070">
    <property type="entry name" value="OS06G0725500 PROTEIN"/>
    <property type="match status" value="1"/>
</dbReference>
<dbReference type="EMBL" id="CM001886">
    <property type="protein sequence ID" value="EOY15209.1"/>
    <property type="molecule type" value="Genomic_DNA"/>
</dbReference>
<dbReference type="Proteomes" id="UP000026915">
    <property type="component" value="Chromosome 8"/>
</dbReference>